<dbReference type="InterPro" id="IPR001387">
    <property type="entry name" value="Cro/C1-type_HTH"/>
</dbReference>
<evidence type="ECO:0000313" key="2">
    <source>
        <dbReference type="EMBL" id="GAW99687.1"/>
    </source>
</evidence>
<dbReference type="InterPro" id="IPR010982">
    <property type="entry name" value="Lambda_DNA-bd_dom_sf"/>
</dbReference>
<reference evidence="2 3" key="1">
    <citation type="submission" date="2015-11" db="EMBL/GenBank/DDBJ databases">
        <title>Draft genome sequences of new species of the genus Lactobacillus isolated from orchardgrass silage.</title>
        <authorList>
            <person name="Tohno M."/>
            <person name="Tanizawa Y."/>
            <person name="Arita M."/>
        </authorList>
    </citation>
    <scope>NUCLEOTIDE SEQUENCE [LARGE SCALE GENOMIC DNA]</scope>
    <source>
        <strain evidence="2 3">IWT30</strain>
    </source>
</reference>
<organism evidence="2 3">
    <name type="scientific">Secundilactobacillus mixtipabuli</name>
    <dbReference type="NCBI Taxonomy" id="1435342"/>
    <lineage>
        <taxon>Bacteria</taxon>
        <taxon>Bacillati</taxon>
        <taxon>Bacillota</taxon>
        <taxon>Bacilli</taxon>
        <taxon>Lactobacillales</taxon>
        <taxon>Lactobacillaceae</taxon>
        <taxon>Secundilactobacillus</taxon>
    </lineage>
</organism>
<dbReference type="AlphaFoldDB" id="A0A1Z5IDE8"/>
<dbReference type="RefSeq" id="WP_089109483.1">
    <property type="nucleotide sequence ID" value="NZ_BCMF01000007.1"/>
</dbReference>
<dbReference type="CDD" id="cd00093">
    <property type="entry name" value="HTH_XRE"/>
    <property type="match status" value="1"/>
</dbReference>
<dbReference type="EMBL" id="BCMF01000007">
    <property type="protein sequence ID" value="GAW99687.1"/>
    <property type="molecule type" value="Genomic_DNA"/>
</dbReference>
<proteinExistence type="predicted"/>
<dbReference type="Proteomes" id="UP000198374">
    <property type="component" value="Unassembled WGS sequence"/>
</dbReference>
<dbReference type="OrthoDB" id="1859224at2"/>
<comment type="caution">
    <text evidence="2">The sequence shown here is derived from an EMBL/GenBank/DDBJ whole genome shotgun (WGS) entry which is preliminary data.</text>
</comment>
<keyword evidence="3" id="KW-1185">Reference proteome</keyword>
<feature type="domain" description="HTH cro/C1-type" evidence="1">
    <location>
        <begin position="25"/>
        <end position="60"/>
    </location>
</feature>
<dbReference type="GO" id="GO:0003677">
    <property type="term" value="F:DNA binding"/>
    <property type="evidence" value="ECO:0007669"/>
    <property type="project" value="InterPro"/>
</dbReference>
<name>A0A1Z5IDE8_9LACO</name>
<sequence>MIRSKLKNLREQKVGTYECVGNLEGISKDAYWMIKNGKRGLSYERAIKIVSVFNLTPDDIFCVQS</sequence>
<protein>
    <recommendedName>
        <fullName evidence="1">HTH cro/C1-type domain-containing protein</fullName>
    </recommendedName>
</protein>
<dbReference type="PROSITE" id="PS50943">
    <property type="entry name" value="HTH_CROC1"/>
    <property type="match status" value="1"/>
</dbReference>
<evidence type="ECO:0000313" key="3">
    <source>
        <dbReference type="Proteomes" id="UP000198374"/>
    </source>
</evidence>
<dbReference type="Gene3D" id="1.10.260.40">
    <property type="entry name" value="lambda repressor-like DNA-binding domains"/>
    <property type="match status" value="1"/>
</dbReference>
<dbReference type="SUPFAM" id="SSF47413">
    <property type="entry name" value="lambda repressor-like DNA-binding domains"/>
    <property type="match status" value="1"/>
</dbReference>
<evidence type="ECO:0000259" key="1">
    <source>
        <dbReference type="PROSITE" id="PS50943"/>
    </source>
</evidence>
<gene>
    <name evidence="2" type="ORF">IWT30_01657</name>
</gene>
<accession>A0A1Z5IDE8</accession>